<keyword evidence="2" id="KW-1185">Reference proteome</keyword>
<evidence type="ECO:0000313" key="1">
    <source>
        <dbReference type="EMBL" id="KAH9838227.1"/>
    </source>
</evidence>
<comment type="caution">
    <text evidence="1">The sequence shown here is derived from an EMBL/GenBank/DDBJ whole genome shotgun (WGS) entry which is preliminary data.</text>
</comment>
<dbReference type="RefSeq" id="XP_047780142.1">
    <property type="nucleotide sequence ID" value="XM_047923240.1"/>
</dbReference>
<organism evidence="1 2">
    <name type="scientific">Rhodofomes roseus</name>
    <dbReference type="NCBI Taxonomy" id="34475"/>
    <lineage>
        <taxon>Eukaryota</taxon>
        <taxon>Fungi</taxon>
        <taxon>Dikarya</taxon>
        <taxon>Basidiomycota</taxon>
        <taxon>Agaricomycotina</taxon>
        <taxon>Agaricomycetes</taxon>
        <taxon>Polyporales</taxon>
        <taxon>Rhodofomes</taxon>
    </lineage>
</organism>
<dbReference type="GeneID" id="72003972"/>
<protein>
    <submittedName>
        <fullName evidence="1">Uncharacterized protein</fullName>
    </submittedName>
</protein>
<accession>A0ABQ8KKY3</accession>
<reference evidence="1 2" key="1">
    <citation type="journal article" date="2021" name="Environ. Microbiol.">
        <title>Gene family expansions and transcriptome signatures uncover fungal adaptations to wood decay.</title>
        <authorList>
            <person name="Hage H."/>
            <person name="Miyauchi S."/>
            <person name="Viragh M."/>
            <person name="Drula E."/>
            <person name="Min B."/>
            <person name="Chaduli D."/>
            <person name="Navarro D."/>
            <person name="Favel A."/>
            <person name="Norest M."/>
            <person name="Lesage-Meessen L."/>
            <person name="Balint B."/>
            <person name="Merenyi Z."/>
            <person name="de Eugenio L."/>
            <person name="Morin E."/>
            <person name="Martinez A.T."/>
            <person name="Baldrian P."/>
            <person name="Stursova M."/>
            <person name="Martinez M.J."/>
            <person name="Novotny C."/>
            <person name="Magnuson J.K."/>
            <person name="Spatafora J.W."/>
            <person name="Maurice S."/>
            <person name="Pangilinan J."/>
            <person name="Andreopoulos W."/>
            <person name="LaButti K."/>
            <person name="Hundley H."/>
            <person name="Na H."/>
            <person name="Kuo A."/>
            <person name="Barry K."/>
            <person name="Lipzen A."/>
            <person name="Henrissat B."/>
            <person name="Riley R."/>
            <person name="Ahrendt S."/>
            <person name="Nagy L.G."/>
            <person name="Grigoriev I.V."/>
            <person name="Martin F."/>
            <person name="Rosso M.N."/>
        </authorList>
    </citation>
    <scope>NUCLEOTIDE SEQUENCE [LARGE SCALE GENOMIC DNA]</scope>
    <source>
        <strain evidence="1 2">CIRM-BRFM 1785</strain>
    </source>
</reference>
<proteinExistence type="predicted"/>
<name>A0ABQ8KKY3_9APHY</name>
<evidence type="ECO:0000313" key="2">
    <source>
        <dbReference type="Proteomes" id="UP000814176"/>
    </source>
</evidence>
<dbReference type="EMBL" id="JADCUA010000007">
    <property type="protein sequence ID" value="KAH9838227.1"/>
    <property type="molecule type" value="Genomic_DNA"/>
</dbReference>
<gene>
    <name evidence="1" type="ORF">C8Q71DRAFT_750089</name>
</gene>
<sequence length="194" mass="21546">MFLTFSVNKREPDASAALTTASPEDCIRIREPNPPSYAVAVDVFVCKEPEVDTSNNTETWVVDKQPERHLARGHILTLRLGDQVIGSDRISAVDGLTRHWVTFRLAGARDGMRVRVPVPWVGLSGYMSYTHTSQYHALAPTPEAHSVFKNSPPFADPDANPYEFELTTGKEIRLLAKLKTIASMHEQTETVTGN</sequence>
<dbReference type="Proteomes" id="UP000814176">
    <property type="component" value="Unassembled WGS sequence"/>
</dbReference>